<feature type="binding site" evidence="3">
    <location>
        <position position="90"/>
    </location>
    <ligand>
        <name>Zn(2+)</name>
        <dbReference type="ChEBI" id="CHEBI:29105"/>
        <label>1</label>
    </ligand>
</feature>
<dbReference type="CDD" id="cd03884">
    <property type="entry name" value="M20_bAS"/>
    <property type="match status" value="1"/>
</dbReference>
<dbReference type="Pfam" id="PF07687">
    <property type="entry name" value="M20_dimer"/>
    <property type="match status" value="1"/>
</dbReference>
<feature type="binding site" evidence="3">
    <location>
        <position position="79"/>
    </location>
    <ligand>
        <name>Zn(2+)</name>
        <dbReference type="ChEBI" id="CHEBI:29105"/>
        <label>1</label>
    </ligand>
</feature>
<dbReference type="Proteomes" id="UP000075324">
    <property type="component" value="Unassembled WGS sequence"/>
</dbReference>
<dbReference type="Gene3D" id="3.30.70.360">
    <property type="match status" value="1"/>
</dbReference>
<dbReference type="EMBL" id="LQYW01000004">
    <property type="protein sequence ID" value="KYD32990.1"/>
    <property type="molecule type" value="Genomic_DNA"/>
</dbReference>
<dbReference type="NCBIfam" id="NF006771">
    <property type="entry name" value="PRK09290.1-5"/>
    <property type="match status" value="1"/>
</dbReference>
<evidence type="ECO:0000259" key="4">
    <source>
        <dbReference type="Pfam" id="PF07687"/>
    </source>
</evidence>
<comment type="similarity">
    <text evidence="1">Belongs to the peptidase M20 family.</text>
</comment>
<dbReference type="PANTHER" id="PTHR32494">
    <property type="entry name" value="ALLANTOATE DEIMINASE-RELATED"/>
    <property type="match status" value="1"/>
</dbReference>
<dbReference type="PANTHER" id="PTHR32494:SF5">
    <property type="entry name" value="ALLANTOATE AMIDOHYDROLASE"/>
    <property type="match status" value="1"/>
</dbReference>
<dbReference type="NCBIfam" id="TIGR01879">
    <property type="entry name" value="hydantase"/>
    <property type="match status" value="1"/>
</dbReference>
<dbReference type="InterPro" id="IPR010158">
    <property type="entry name" value="Amidase_Cbmase"/>
</dbReference>
<comment type="caution">
    <text evidence="5">The sequence shown here is derived from an EMBL/GenBank/DDBJ whole genome shotgun (WGS) entry which is preliminary data.</text>
</comment>
<organism evidence="5 6">
    <name type="scientific">Parageobacillus toebii</name>
    <dbReference type="NCBI Taxonomy" id="153151"/>
    <lineage>
        <taxon>Bacteria</taxon>
        <taxon>Bacillati</taxon>
        <taxon>Bacillota</taxon>
        <taxon>Bacilli</taxon>
        <taxon>Bacillales</taxon>
        <taxon>Anoxybacillaceae</taxon>
        <taxon>Parageobacillus</taxon>
    </lineage>
</organism>
<dbReference type="GO" id="GO:0016813">
    <property type="term" value="F:hydrolase activity, acting on carbon-nitrogen (but not peptide) bonds, in linear amidines"/>
    <property type="evidence" value="ECO:0007669"/>
    <property type="project" value="InterPro"/>
</dbReference>
<evidence type="ECO:0000256" key="3">
    <source>
        <dbReference type="PIRSR" id="PIRSR001235-1"/>
    </source>
</evidence>
<dbReference type="InterPro" id="IPR002933">
    <property type="entry name" value="Peptidase_M20"/>
</dbReference>
<feature type="binding site" evidence="3">
    <location>
        <position position="90"/>
    </location>
    <ligand>
        <name>Zn(2+)</name>
        <dbReference type="ChEBI" id="CHEBI:29105"/>
        <label>2</label>
    </ligand>
</feature>
<sequence>MINEDRLWNRLMELGEIGKQPSGGITRLSFTKEERAAKEKVASYMKEAGLAVYEDAVGNLLGRKEGKDPEAAVVLVGSHLDSVYNGGMFDGPLGVLSAVEVLQTMNERGVETKHPIEVVAFTDEEGARFSYGMIGSRGMAGTLSEEELVHQDKHGISIAEAMKAAGLDPSEIGKAARRKGSVKAYVELHIEQGRVLEQANLPVGIVTGIAGLVWAKFTVEGKAEHAGATPMPIRRDPLVAAAQIIQMIEQEAKKTGTTVGTVGQMQVFPGGINVIPARVEFSLDLRDIDAAVRDNVFQSIIERAQQIGQERNVKVTVERLQEMPPVLCSELVQNAAKEACKQLGFDVFSLPSGAAHDGVQLVDLCPIGMIFVRSKDGISHSPEEWSSKEDCAAGANVLYHTVMRLAMGE</sequence>
<evidence type="ECO:0000256" key="1">
    <source>
        <dbReference type="ARBA" id="ARBA00006153"/>
    </source>
</evidence>
<dbReference type="PIRSF" id="PIRSF001235">
    <property type="entry name" value="Amidase_carbamoylase"/>
    <property type="match status" value="1"/>
</dbReference>
<dbReference type="AlphaFoldDB" id="A0A150N8G0"/>
<feature type="domain" description="Peptidase M20 dimerisation" evidence="4">
    <location>
        <begin position="208"/>
        <end position="308"/>
    </location>
</feature>
<reference evidence="5 6" key="1">
    <citation type="submission" date="2016-01" db="EMBL/GenBank/DDBJ databases">
        <title>Draft Genome Sequences of Seven Thermophilic Sporeformers Isolated from Foods.</title>
        <authorList>
            <person name="Berendsen E.M."/>
            <person name="Wells-Bennik M.H."/>
            <person name="Krawcyk A.O."/>
            <person name="De Jong A."/>
            <person name="Holsappel S."/>
            <person name="Eijlander R.T."/>
            <person name="Kuipers O.P."/>
        </authorList>
    </citation>
    <scope>NUCLEOTIDE SEQUENCE [LARGE SCALE GENOMIC DNA]</scope>
    <source>
        <strain evidence="5 6">B4110</strain>
    </source>
</reference>
<protein>
    <submittedName>
        <fullName evidence="5">N-carbamoyl-L-amino acid hydrolase</fullName>
        <ecNumber evidence="5">3.5.1.87</ecNumber>
    </submittedName>
</protein>
<dbReference type="InterPro" id="IPR011650">
    <property type="entry name" value="Peptidase_M20_dimer"/>
</dbReference>
<gene>
    <name evidence="5" type="ORF">B4110_3319</name>
</gene>
<dbReference type="EC" id="3.5.1.87" evidence="5"/>
<dbReference type="InterPro" id="IPR036264">
    <property type="entry name" value="Bact_exopeptidase_dim_dom"/>
</dbReference>
<feature type="binding site" evidence="3">
    <location>
        <position position="125"/>
    </location>
    <ligand>
        <name>Zn(2+)</name>
        <dbReference type="ChEBI" id="CHEBI:29105"/>
        <label>2</label>
    </ligand>
</feature>
<dbReference type="SUPFAM" id="SSF55031">
    <property type="entry name" value="Bacterial exopeptidase dimerisation domain"/>
    <property type="match status" value="1"/>
</dbReference>
<proteinExistence type="inferred from homology"/>
<feature type="binding site" evidence="3">
    <location>
        <position position="380"/>
    </location>
    <ligand>
        <name>Zn(2+)</name>
        <dbReference type="ChEBI" id="CHEBI:29105"/>
        <label>2</label>
    </ligand>
</feature>
<dbReference type="Gene3D" id="3.40.630.10">
    <property type="entry name" value="Zn peptidases"/>
    <property type="match status" value="1"/>
</dbReference>
<feature type="binding site" evidence="3">
    <location>
        <position position="189"/>
    </location>
    <ligand>
        <name>Zn(2+)</name>
        <dbReference type="ChEBI" id="CHEBI:29105"/>
        <label>1</label>
    </ligand>
</feature>
<dbReference type="PATRIC" id="fig|153151.4.peg.2500"/>
<name>A0A150N8G0_9BACL</name>
<evidence type="ECO:0000313" key="6">
    <source>
        <dbReference type="Proteomes" id="UP000075324"/>
    </source>
</evidence>
<evidence type="ECO:0000313" key="5">
    <source>
        <dbReference type="EMBL" id="KYD32990.1"/>
    </source>
</evidence>
<dbReference type="GO" id="GO:0046872">
    <property type="term" value="F:metal ion binding"/>
    <property type="evidence" value="ECO:0007669"/>
    <property type="project" value="UniProtKB-KW"/>
</dbReference>
<keyword evidence="3" id="KW-0479">Metal-binding</keyword>
<keyword evidence="3" id="KW-0862">Zinc</keyword>
<dbReference type="SUPFAM" id="SSF53187">
    <property type="entry name" value="Zn-dependent exopeptidases"/>
    <property type="match status" value="1"/>
</dbReference>
<evidence type="ECO:0000256" key="2">
    <source>
        <dbReference type="ARBA" id="ARBA00022801"/>
    </source>
</evidence>
<dbReference type="RefSeq" id="WP_062677114.1">
    <property type="nucleotide sequence ID" value="NZ_LQYW01000004.1"/>
</dbReference>
<comment type="cofactor">
    <cofactor evidence="3">
        <name>Zn(2+)</name>
        <dbReference type="ChEBI" id="CHEBI:29105"/>
    </cofactor>
    <text evidence="3">Binds 2 Zn(2+) ions per subunit.</text>
</comment>
<keyword evidence="2 5" id="KW-0378">Hydrolase</keyword>
<dbReference type="Pfam" id="PF01546">
    <property type="entry name" value="Peptidase_M20"/>
    <property type="match status" value="1"/>
</dbReference>
<dbReference type="GO" id="GO:0050538">
    <property type="term" value="F:N-carbamoyl-L-amino-acid hydrolase activity"/>
    <property type="evidence" value="ECO:0007669"/>
    <property type="project" value="UniProtKB-EC"/>
</dbReference>
<accession>A0A150N8G0</accession>